<dbReference type="CDD" id="cd00464">
    <property type="entry name" value="SK"/>
    <property type="match status" value="1"/>
</dbReference>
<comment type="subcellular location">
    <subcellularLocation>
        <location evidence="1">Plastid</location>
        <location evidence="1">Chloroplast</location>
    </subcellularLocation>
</comment>
<dbReference type="InParanoid" id="A0A068VAQ4"/>
<dbReference type="GO" id="GO:0005829">
    <property type="term" value="C:cytosol"/>
    <property type="evidence" value="ECO:0007669"/>
    <property type="project" value="TreeGrafter"/>
</dbReference>
<evidence type="ECO:0000256" key="2">
    <source>
        <dbReference type="ARBA" id="ARBA00006997"/>
    </source>
</evidence>
<protein>
    <recommendedName>
        <fullName evidence="5">Inactive shikimate kinase like 1, chloroplastic</fullName>
    </recommendedName>
</protein>
<dbReference type="PRINTS" id="PR01100">
    <property type="entry name" value="SHIKIMTKNASE"/>
</dbReference>
<dbReference type="FunFam" id="3.40.50.300:FF:001033">
    <property type="entry name" value="Shikimate kinase 2, chloroplastic"/>
    <property type="match status" value="1"/>
</dbReference>
<dbReference type="FunCoup" id="A0A068VAQ4">
    <property type="interactions" value="840"/>
</dbReference>
<sequence>MLKFEDMTMKNMMTEITQAGGSWGTTNYLVRPRAQPPALESHSPFGFGFGFGFGYGGLSSPFTTTTATYQFNNRNCRLQRPSALPTSILSSVAKEPLTLSRALLDDTTSSSDAEELKSVAEADPSLTLKKRAAEISPDLKGTSVFLVGINCSIKSSLGKLLAEALRYYYFDSDDLIEAAAGGKSAARLVFQRDEKGFRESETEVLKQLSSMGRLVVSAGNGTVQCAANLAHLRHGISIWIDVPLDMVAREVMENDIQLPASDLTVSGSYSEILTQLTELYERSRSGYTAADSTVSLPKVASNFGYKDLVEVTVEDMALEVLKELQKLMRLKKMMEAAARPF</sequence>
<accession>A0A068VAQ4</accession>
<dbReference type="PhylomeDB" id="A0A068VAQ4"/>
<evidence type="ECO:0000313" key="3">
    <source>
        <dbReference type="EMBL" id="CDP16723.1"/>
    </source>
</evidence>
<proteinExistence type="inferred from homology"/>
<dbReference type="PANTHER" id="PTHR21087:SF4">
    <property type="entry name" value="INACTIVE SHIKIMATE KINASE LIKE 1, CHLOROPLASTIC-RELATED"/>
    <property type="match status" value="1"/>
</dbReference>
<dbReference type="InterPro" id="IPR027417">
    <property type="entry name" value="P-loop_NTPase"/>
</dbReference>
<evidence type="ECO:0008006" key="5">
    <source>
        <dbReference type="Google" id="ProtNLM"/>
    </source>
</evidence>
<keyword evidence="4" id="KW-1185">Reference proteome</keyword>
<dbReference type="EMBL" id="HG739219">
    <property type="protein sequence ID" value="CDP16723.1"/>
    <property type="molecule type" value="Genomic_DNA"/>
</dbReference>
<dbReference type="InterPro" id="IPR000623">
    <property type="entry name" value="Shikimate_kinase/TSH1"/>
</dbReference>
<evidence type="ECO:0000256" key="1">
    <source>
        <dbReference type="ARBA" id="ARBA00004229"/>
    </source>
</evidence>
<dbReference type="GO" id="GO:0009507">
    <property type="term" value="C:chloroplast"/>
    <property type="evidence" value="ECO:0007669"/>
    <property type="project" value="UniProtKB-SubCell"/>
</dbReference>
<gene>
    <name evidence="3" type="ORF">GSCOC_T00019196001</name>
</gene>
<dbReference type="Pfam" id="PF01202">
    <property type="entry name" value="SKI"/>
    <property type="match status" value="1"/>
</dbReference>
<dbReference type="Proteomes" id="UP000295252">
    <property type="component" value="Chromosome IX"/>
</dbReference>
<dbReference type="PANTHER" id="PTHR21087">
    <property type="entry name" value="SHIKIMATE KINASE"/>
    <property type="match status" value="1"/>
</dbReference>
<dbReference type="HAMAP" id="MF_00109">
    <property type="entry name" value="Shikimate_kinase"/>
    <property type="match status" value="1"/>
</dbReference>
<reference evidence="4" key="1">
    <citation type="journal article" date="2014" name="Science">
        <title>The coffee genome provides insight into the convergent evolution of caffeine biosynthesis.</title>
        <authorList>
            <person name="Denoeud F."/>
            <person name="Carretero-Paulet L."/>
            <person name="Dereeper A."/>
            <person name="Droc G."/>
            <person name="Guyot R."/>
            <person name="Pietrella M."/>
            <person name="Zheng C."/>
            <person name="Alberti A."/>
            <person name="Anthony F."/>
            <person name="Aprea G."/>
            <person name="Aury J.M."/>
            <person name="Bento P."/>
            <person name="Bernard M."/>
            <person name="Bocs S."/>
            <person name="Campa C."/>
            <person name="Cenci A."/>
            <person name="Combes M.C."/>
            <person name="Crouzillat D."/>
            <person name="Da Silva C."/>
            <person name="Daddiego L."/>
            <person name="De Bellis F."/>
            <person name="Dussert S."/>
            <person name="Garsmeur O."/>
            <person name="Gayraud T."/>
            <person name="Guignon V."/>
            <person name="Jahn K."/>
            <person name="Jamilloux V."/>
            <person name="Joet T."/>
            <person name="Labadie K."/>
            <person name="Lan T."/>
            <person name="Leclercq J."/>
            <person name="Lepelley M."/>
            <person name="Leroy T."/>
            <person name="Li L.T."/>
            <person name="Librado P."/>
            <person name="Lopez L."/>
            <person name="Munoz A."/>
            <person name="Noel B."/>
            <person name="Pallavicini A."/>
            <person name="Perrotta G."/>
            <person name="Poncet V."/>
            <person name="Pot D."/>
            <person name="Priyono X."/>
            <person name="Rigoreau M."/>
            <person name="Rouard M."/>
            <person name="Rozas J."/>
            <person name="Tranchant-Dubreuil C."/>
            <person name="VanBuren R."/>
            <person name="Zhang Q."/>
            <person name="Andrade A.C."/>
            <person name="Argout X."/>
            <person name="Bertrand B."/>
            <person name="de Kochko A."/>
            <person name="Graziosi G."/>
            <person name="Henry R.J."/>
            <person name="Jayarama X."/>
            <person name="Ming R."/>
            <person name="Nagai C."/>
            <person name="Rounsley S."/>
            <person name="Sankoff D."/>
            <person name="Giuliano G."/>
            <person name="Albert V.A."/>
            <person name="Wincker P."/>
            <person name="Lashermes P."/>
        </authorList>
    </citation>
    <scope>NUCLEOTIDE SEQUENCE [LARGE SCALE GENOMIC DNA]</scope>
    <source>
        <strain evidence="4">cv. DH200-94</strain>
    </source>
</reference>
<organism evidence="3 4">
    <name type="scientific">Coffea canephora</name>
    <name type="common">Robusta coffee</name>
    <dbReference type="NCBI Taxonomy" id="49390"/>
    <lineage>
        <taxon>Eukaryota</taxon>
        <taxon>Viridiplantae</taxon>
        <taxon>Streptophyta</taxon>
        <taxon>Embryophyta</taxon>
        <taxon>Tracheophyta</taxon>
        <taxon>Spermatophyta</taxon>
        <taxon>Magnoliopsida</taxon>
        <taxon>eudicotyledons</taxon>
        <taxon>Gunneridae</taxon>
        <taxon>Pentapetalae</taxon>
        <taxon>asterids</taxon>
        <taxon>lamiids</taxon>
        <taxon>Gentianales</taxon>
        <taxon>Rubiaceae</taxon>
        <taxon>Ixoroideae</taxon>
        <taxon>Gardenieae complex</taxon>
        <taxon>Bertiereae - Coffeeae clade</taxon>
        <taxon>Coffeeae</taxon>
        <taxon>Coffea</taxon>
    </lineage>
</organism>
<dbReference type="OMA" id="ISIWVDV"/>
<dbReference type="Gramene" id="CDP16723">
    <property type="protein sequence ID" value="CDP16723"/>
    <property type="gene ID" value="GSCOC_T00019196001"/>
</dbReference>
<dbReference type="Gene3D" id="3.40.50.300">
    <property type="entry name" value="P-loop containing nucleotide triphosphate hydrolases"/>
    <property type="match status" value="1"/>
</dbReference>
<dbReference type="SUPFAM" id="SSF52540">
    <property type="entry name" value="P-loop containing nucleoside triphosphate hydrolases"/>
    <property type="match status" value="1"/>
</dbReference>
<dbReference type="OrthoDB" id="197068at2759"/>
<evidence type="ECO:0000313" key="4">
    <source>
        <dbReference type="Proteomes" id="UP000295252"/>
    </source>
</evidence>
<dbReference type="STRING" id="49390.A0A068VAQ4"/>
<comment type="similarity">
    <text evidence="2">Belongs to the shikimate kinase family.</text>
</comment>
<name>A0A068VAQ4_COFCA</name>
<dbReference type="InterPro" id="IPR031322">
    <property type="entry name" value="Shikimate/glucono_kinase"/>
</dbReference>
<dbReference type="AlphaFoldDB" id="A0A068VAQ4"/>